<feature type="active site" evidence="7">
    <location>
        <position position="96"/>
    </location>
</feature>
<dbReference type="CDD" id="cd06530">
    <property type="entry name" value="S26_SPase_I"/>
    <property type="match status" value="1"/>
</dbReference>
<dbReference type="AlphaFoldDB" id="A0A6H1WQW0"/>
<dbReference type="Pfam" id="PF10502">
    <property type="entry name" value="Peptidase_S26"/>
    <property type="match status" value="1"/>
</dbReference>
<dbReference type="InterPro" id="IPR000223">
    <property type="entry name" value="Pept_S26A_signal_pept_1"/>
</dbReference>
<evidence type="ECO:0000259" key="10">
    <source>
        <dbReference type="Pfam" id="PF10502"/>
    </source>
</evidence>
<organism evidence="11 12">
    <name type="scientific">Thermosulfurimonas marina</name>
    <dbReference type="NCBI Taxonomy" id="2047767"/>
    <lineage>
        <taxon>Bacteria</taxon>
        <taxon>Pseudomonadati</taxon>
        <taxon>Thermodesulfobacteriota</taxon>
        <taxon>Thermodesulfobacteria</taxon>
        <taxon>Thermodesulfobacteriales</taxon>
        <taxon>Thermodesulfobacteriaceae</taxon>
        <taxon>Thermosulfurimonas</taxon>
    </lineage>
</organism>
<dbReference type="PRINTS" id="PR00727">
    <property type="entry name" value="LEADERPTASE"/>
</dbReference>
<dbReference type="InterPro" id="IPR019533">
    <property type="entry name" value="Peptidase_S26"/>
</dbReference>
<accession>A0A6H1WQW0</accession>
<evidence type="ECO:0000313" key="12">
    <source>
        <dbReference type="Proteomes" id="UP000501253"/>
    </source>
</evidence>
<gene>
    <name evidence="11" type="primary">lepB</name>
    <name evidence="11" type="ORF">FVE67_01625</name>
</gene>
<evidence type="ECO:0000256" key="5">
    <source>
        <dbReference type="ARBA" id="ARBA00022670"/>
    </source>
</evidence>
<dbReference type="PANTHER" id="PTHR43390:SF1">
    <property type="entry name" value="CHLOROPLAST PROCESSING PEPTIDASE"/>
    <property type="match status" value="1"/>
</dbReference>
<evidence type="ECO:0000256" key="6">
    <source>
        <dbReference type="ARBA" id="ARBA00022801"/>
    </source>
</evidence>
<dbReference type="EMBL" id="CP042909">
    <property type="protein sequence ID" value="QJA05573.1"/>
    <property type="molecule type" value="Genomic_DNA"/>
</dbReference>
<dbReference type="GO" id="GO:0009003">
    <property type="term" value="F:signal peptidase activity"/>
    <property type="evidence" value="ECO:0007669"/>
    <property type="project" value="UniProtKB-EC"/>
</dbReference>
<evidence type="ECO:0000256" key="7">
    <source>
        <dbReference type="PIRSR" id="PIRSR600223-1"/>
    </source>
</evidence>
<dbReference type="PANTHER" id="PTHR43390">
    <property type="entry name" value="SIGNAL PEPTIDASE I"/>
    <property type="match status" value="1"/>
</dbReference>
<keyword evidence="6 8" id="KW-0378">Hydrolase</keyword>
<evidence type="ECO:0000256" key="9">
    <source>
        <dbReference type="RuleBase" id="RU362042"/>
    </source>
</evidence>
<dbReference type="NCBIfam" id="TIGR02227">
    <property type="entry name" value="sigpep_I_bact"/>
    <property type="match status" value="1"/>
</dbReference>
<dbReference type="InterPro" id="IPR019757">
    <property type="entry name" value="Pept_S26A_signal_pept_1_Lys-AS"/>
</dbReference>
<dbReference type="SUPFAM" id="SSF51306">
    <property type="entry name" value="LexA/Signal peptidase"/>
    <property type="match status" value="1"/>
</dbReference>
<protein>
    <recommendedName>
        <fullName evidence="4 8">Signal peptidase I</fullName>
        <ecNumber evidence="3 8">3.4.21.89</ecNumber>
    </recommendedName>
</protein>
<keyword evidence="12" id="KW-1185">Reference proteome</keyword>
<dbReference type="GO" id="GO:0004252">
    <property type="term" value="F:serine-type endopeptidase activity"/>
    <property type="evidence" value="ECO:0007669"/>
    <property type="project" value="InterPro"/>
</dbReference>
<dbReference type="KEGG" id="tmai:FVE67_01625"/>
<keyword evidence="8" id="KW-0472">Membrane</keyword>
<proteinExistence type="inferred from homology"/>
<comment type="similarity">
    <text evidence="2 9">Belongs to the peptidase S26 family.</text>
</comment>
<evidence type="ECO:0000256" key="3">
    <source>
        <dbReference type="ARBA" id="ARBA00013208"/>
    </source>
</evidence>
<feature type="domain" description="Peptidase S26" evidence="10">
    <location>
        <begin position="10"/>
        <end position="198"/>
    </location>
</feature>
<dbReference type="PROSITE" id="PS00761">
    <property type="entry name" value="SPASE_I_3"/>
    <property type="match status" value="1"/>
</dbReference>
<feature type="active site" evidence="7">
    <location>
        <position position="40"/>
    </location>
</feature>
<dbReference type="InterPro" id="IPR019756">
    <property type="entry name" value="Pept_S26A_signal_pept_1_Ser-AS"/>
</dbReference>
<dbReference type="InterPro" id="IPR019758">
    <property type="entry name" value="Pept_S26A_signal_pept_1_CS"/>
</dbReference>
<keyword evidence="8" id="KW-1133">Transmembrane helix</keyword>
<reference evidence="11 12" key="1">
    <citation type="submission" date="2019-08" db="EMBL/GenBank/DDBJ databases">
        <title>Complete genome sequence of Thermosulfurimonas marina SU872T, an anaerobic thermophilic chemolithoautotrophic bacterium isolated from a shallow marine hydrothermal vent.</title>
        <authorList>
            <person name="Allioux M."/>
            <person name="Jebbar M."/>
            <person name="Slobodkina G."/>
            <person name="Slobodkin A."/>
            <person name="Moalic Y."/>
            <person name="Frolova A."/>
            <person name="Shao Z."/>
            <person name="Alain K."/>
        </authorList>
    </citation>
    <scope>NUCLEOTIDE SEQUENCE [LARGE SCALE GENOMIC DNA]</scope>
    <source>
        <strain evidence="11 12">SU872</strain>
    </source>
</reference>
<dbReference type="PROSITE" id="PS00760">
    <property type="entry name" value="SPASE_I_2"/>
    <property type="match status" value="1"/>
</dbReference>
<evidence type="ECO:0000256" key="2">
    <source>
        <dbReference type="ARBA" id="ARBA00009370"/>
    </source>
</evidence>
<name>A0A6H1WQW0_9BACT</name>
<comment type="catalytic activity">
    <reaction evidence="1 8">
        <text>Cleavage of hydrophobic, N-terminal signal or leader sequences from secreted and periplasmic proteins.</text>
        <dbReference type="EC" id="3.4.21.89"/>
    </reaction>
</comment>
<sequence>MSTETWEKVWDWVKSILIALVLALFVRTFFVQAYKIPSGSMIPTLLVGDHLLVNKIVYGIRIPYSGKRVLYHGRPPRRGEVVVFVYPQNHHMDFIKRVIGLPGDVITIRNKRVYVNGRPLVEPYVQHIDPRIYPLVPECVENPFAVSGTLCRDNFGPVRVPPGHIFVMGDNRDESYDSRFWGFVPLKDVKGKAMIIYFSWDPRTYHIRWSRFGKLIH</sequence>
<keyword evidence="5 8" id="KW-0645">Protease</keyword>
<dbReference type="InterPro" id="IPR036286">
    <property type="entry name" value="LexA/Signal_pep-like_sf"/>
</dbReference>
<evidence type="ECO:0000256" key="4">
    <source>
        <dbReference type="ARBA" id="ARBA00019232"/>
    </source>
</evidence>
<dbReference type="GO" id="GO:0006465">
    <property type="term" value="P:signal peptide processing"/>
    <property type="evidence" value="ECO:0007669"/>
    <property type="project" value="InterPro"/>
</dbReference>
<evidence type="ECO:0000313" key="11">
    <source>
        <dbReference type="EMBL" id="QJA05573.1"/>
    </source>
</evidence>
<dbReference type="Gene3D" id="2.10.109.10">
    <property type="entry name" value="Umud Fragment, subunit A"/>
    <property type="match status" value="1"/>
</dbReference>
<keyword evidence="8" id="KW-0812">Transmembrane</keyword>
<comment type="subcellular location">
    <subcellularLocation>
        <location evidence="9">Membrane</location>
        <topology evidence="9">Single-pass type II membrane protein</topology>
    </subcellularLocation>
</comment>
<evidence type="ECO:0000256" key="8">
    <source>
        <dbReference type="RuleBase" id="RU003993"/>
    </source>
</evidence>
<feature type="transmembrane region" description="Helical" evidence="8">
    <location>
        <begin position="12"/>
        <end position="31"/>
    </location>
</feature>
<dbReference type="GO" id="GO:0016020">
    <property type="term" value="C:membrane"/>
    <property type="evidence" value="ECO:0007669"/>
    <property type="project" value="UniProtKB-SubCell"/>
</dbReference>
<dbReference type="Proteomes" id="UP000501253">
    <property type="component" value="Chromosome"/>
</dbReference>
<dbReference type="PROSITE" id="PS00501">
    <property type="entry name" value="SPASE_I_1"/>
    <property type="match status" value="1"/>
</dbReference>
<dbReference type="EC" id="3.4.21.89" evidence="3 8"/>
<evidence type="ECO:0000256" key="1">
    <source>
        <dbReference type="ARBA" id="ARBA00000677"/>
    </source>
</evidence>
<dbReference type="RefSeq" id="WP_168718937.1">
    <property type="nucleotide sequence ID" value="NZ_CP042909.1"/>
</dbReference>